<dbReference type="EMBL" id="JNFF01000116">
    <property type="protein sequence ID" value="KEQ28371.1"/>
    <property type="molecule type" value="Genomic_DNA"/>
</dbReference>
<feature type="transmembrane region" description="Helical" evidence="6">
    <location>
        <begin position="46"/>
        <end position="67"/>
    </location>
</feature>
<reference evidence="7 8" key="1">
    <citation type="journal article" date="1992" name="Int. J. Syst. Bacteriol.">
        <title>Sphingobacterium antarcticus sp. nov. a Psychrotrophic Bacterium from the Soils of Schirmacher Oasis, Antarctica.</title>
        <authorList>
            <person name="Shivaji S."/>
            <person name="Ray M.K."/>
            <person name="Rao N.S."/>
            <person name="Saiserr L."/>
            <person name="Jagannadham M.V."/>
            <person name="Kumar G.S."/>
            <person name="Reddy G."/>
            <person name="Bhargava P.M."/>
        </authorList>
    </citation>
    <scope>NUCLEOTIDE SEQUENCE [LARGE SCALE GENOMIC DNA]</scope>
    <source>
        <strain evidence="7 8">4BY</strain>
    </source>
</reference>
<feature type="transmembrane region" description="Helical" evidence="6">
    <location>
        <begin position="151"/>
        <end position="174"/>
    </location>
</feature>
<comment type="caution">
    <text evidence="7">The sequence shown here is derived from an EMBL/GenBank/DDBJ whole genome shotgun (WGS) entry which is preliminary data.</text>
</comment>
<proteinExistence type="inferred from homology"/>
<dbReference type="Proteomes" id="UP000028007">
    <property type="component" value="Unassembled WGS sequence"/>
</dbReference>
<sequence>MHMNIDCGLRPETPKETSYSQKVWLTAAIVVLIIAVLLIARVVFNVLLMALAGCLIATYFHGLGDLLERKTGLKRRICMFISIVGSISLLVTLLWFMGAKIQVQVAELSNSLPGTINTVKDKLGETPIGQKVLGYFSDNNSKQLFDTARQFFSTSFGALGNLYIILFLGIFFTAEPSLYKNGILLLVPPDRKEVAKRIMDRISFSLKGWIKGTLLAVALITIMLAIGLSVIGIPVALILALIAGMLKIIPNFGSMVAMIPGVLLALTVSTNTAIGVALLYIVSQTIVSNIITPVIQKKMISIPPALTLISQLIMAALSGALGIILAVPLLSMVIIFTDELYVKKINKAQLIPASELDK</sequence>
<feature type="transmembrane region" description="Helical" evidence="6">
    <location>
        <begin position="273"/>
        <end position="292"/>
    </location>
</feature>
<feature type="transmembrane region" description="Helical" evidence="6">
    <location>
        <begin position="79"/>
        <end position="98"/>
    </location>
</feature>
<dbReference type="PANTHER" id="PTHR21716">
    <property type="entry name" value="TRANSMEMBRANE PROTEIN"/>
    <property type="match status" value="1"/>
</dbReference>
<evidence type="ECO:0000256" key="3">
    <source>
        <dbReference type="ARBA" id="ARBA00022692"/>
    </source>
</evidence>
<accession>A0A081PCE8</accession>
<dbReference type="GO" id="GO:0016020">
    <property type="term" value="C:membrane"/>
    <property type="evidence" value="ECO:0007669"/>
    <property type="project" value="UniProtKB-SubCell"/>
</dbReference>
<organism evidence="7 8">
    <name type="scientific">Pedobacter antarcticus 4BY</name>
    <dbReference type="NCBI Taxonomy" id="1358423"/>
    <lineage>
        <taxon>Bacteria</taxon>
        <taxon>Pseudomonadati</taxon>
        <taxon>Bacteroidota</taxon>
        <taxon>Sphingobacteriia</taxon>
        <taxon>Sphingobacteriales</taxon>
        <taxon>Sphingobacteriaceae</taxon>
        <taxon>Pedobacter</taxon>
    </lineage>
</organism>
<evidence type="ECO:0000256" key="4">
    <source>
        <dbReference type="ARBA" id="ARBA00022989"/>
    </source>
</evidence>
<feature type="transmembrane region" description="Helical" evidence="6">
    <location>
        <begin position="214"/>
        <end position="242"/>
    </location>
</feature>
<dbReference type="InterPro" id="IPR002549">
    <property type="entry name" value="AI-2E-like"/>
</dbReference>
<evidence type="ECO:0000313" key="7">
    <source>
        <dbReference type="EMBL" id="KEQ28371.1"/>
    </source>
</evidence>
<feature type="transmembrane region" description="Helical" evidence="6">
    <location>
        <begin position="312"/>
        <end position="337"/>
    </location>
</feature>
<protein>
    <recommendedName>
        <fullName evidence="9">Permease</fullName>
    </recommendedName>
</protein>
<comment type="similarity">
    <text evidence="2">Belongs to the autoinducer-2 exporter (AI-2E) (TC 2.A.86) family.</text>
</comment>
<dbReference type="PANTHER" id="PTHR21716:SF62">
    <property type="entry name" value="TRANSPORT PROTEIN YDBI-RELATED"/>
    <property type="match status" value="1"/>
</dbReference>
<name>A0A081PCE8_9SPHI</name>
<feature type="transmembrane region" description="Helical" evidence="6">
    <location>
        <begin position="23"/>
        <end position="40"/>
    </location>
</feature>
<evidence type="ECO:0000256" key="6">
    <source>
        <dbReference type="SAM" id="Phobius"/>
    </source>
</evidence>
<dbReference type="AlphaFoldDB" id="A0A081PCE8"/>
<comment type="subcellular location">
    <subcellularLocation>
        <location evidence="1">Membrane</location>
        <topology evidence="1">Multi-pass membrane protein</topology>
    </subcellularLocation>
</comment>
<feature type="transmembrane region" description="Helical" evidence="6">
    <location>
        <begin position="248"/>
        <end position="266"/>
    </location>
</feature>
<gene>
    <name evidence="7" type="ORF">N180_01685</name>
</gene>
<keyword evidence="8" id="KW-1185">Reference proteome</keyword>
<dbReference type="Pfam" id="PF01594">
    <property type="entry name" value="AI-2E_transport"/>
    <property type="match status" value="1"/>
</dbReference>
<dbReference type="eggNOG" id="COG0628">
    <property type="taxonomic scope" value="Bacteria"/>
</dbReference>
<keyword evidence="4 6" id="KW-1133">Transmembrane helix</keyword>
<evidence type="ECO:0000313" key="8">
    <source>
        <dbReference type="Proteomes" id="UP000028007"/>
    </source>
</evidence>
<evidence type="ECO:0000256" key="5">
    <source>
        <dbReference type="ARBA" id="ARBA00023136"/>
    </source>
</evidence>
<evidence type="ECO:0008006" key="9">
    <source>
        <dbReference type="Google" id="ProtNLM"/>
    </source>
</evidence>
<keyword evidence="3 6" id="KW-0812">Transmembrane</keyword>
<evidence type="ECO:0000256" key="2">
    <source>
        <dbReference type="ARBA" id="ARBA00009773"/>
    </source>
</evidence>
<keyword evidence="5 6" id="KW-0472">Membrane</keyword>
<dbReference type="GO" id="GO:0055085">
    <property type="term" value="P:transmembrane transport"/>
    <property type="evidence" value="ECO:0007669"/>
    <property type="project" value="TreeGrafter"/>
</dbReference>
<evidence type="ECO:0000256" key="1">
    <source>
        <dbReference type="ARBA" id="ARBA00004141"/>
    </source>
</evidence>